<evidence type="ECO:0000256" key="2">
    <source>
        <dbReference type="ARBA" id="ARBA00007935"/>
    </source>
</evidence>
<evidence type="ECO:0008006" key="11">
    <source>
        <dbReference type="Google" id="ProtNLM"/>
    </source>
</evidence>
<dbReference type="SUPFAM" id="SSF81345">
    <property type="entry name" value="ABC transporter involved in vitamin B12 uptake, BtuC"/>
    <property type="match status" value="1"/>
</dbReference>
<evidence type="ECO:0000256" key="5">
    <source>
        <dbReference type="ARBA" id="ARBA00022692"/>
    </source>
</evidence>
<evidence type="ECO:0000256" key="1">
    <source>
        <dbReference type="ARBA" id="ARBA00004651"/>
    </source>
</evidence>
<evidence type="ECO:0000256" key="8">
    <source>
        <dbReference type="SAM" id="Phobius"/>
    </source>
</evidence>
<feature type="transmembrane region" description="Helical" evidence="8">
    <location>
        <begin position="247"/>
        <end position="275"/>
    </location>
</feature>
<evidence type="ECO:0000256" key="3">
    <source>
        <dbReference type="ARBA" id="ARBA00022448"/>
    </source>
</evidence>
<name>A0A1L4D469_9BACT</name>
<protein>
    <recommendedName>
        <fullName evidence="11">Iron ABC transporter permease</fullName>
    </recommendedName>
</protein>
<dbReference type="Proteomes" id="UP000184731">
    <property type="component" value="Chromosome"/>
</dbReference>
<dbReference type="STRING" id="1915309.AXG55_14295"/>
<evidence type="ECO:0000313" key="10">
    <source>
        <dbReference type="Proteomes" id="UP000184731"/>
    </source>
</evidence>
<dbReference type="PROSITE" id="PS51257">
    <property type="entry name" value="PROKAR_LIPOPROTEIN"/>
    <property type="match status" value="1"/>
</dbReference>
<dbReference type="EMBL" id="CP017834">
    <property type="protein sequence ID" value="APJ04998.1"/>
    <property type="molecule type" value="Genomic_DNA"/>
</dbReference>
<keyword evidence="5 8" id="KW-0812">Transmembrane</keyword>
<dbReference type="Pfam" id="PF01032">
    <property type="entry name" value="FecCD"/>
    <property type="match status" value="1"/>
</dbReference>
<feature type="transmembrane region" description="Helical" evidence="8">
    <location>
        <begin position="7"/>
        <end position="27"/>
    </location>
</feature>
<sequence>MKKIFSFKLLMIYSIILSISACFSLYYGSVQISFLEIRNLSFLDNNIFTKIMALRVSGFFQAAMVGAILALCGYVLQKILKNPLADPFILGISSGGICFASVFILLNSSALFSSMHLFYFFPLQSAFALIGCLTSFFILLFVRKKIKSSHDEYVFPVIGIIINSFFTSILMMVFSIAKPEQLSEIHNFLIGTLQPVSFYQILVFFILSVFPLIIIFRNSKYFDHMLFSDDFGKSMGINPIKIRNKTIFMICILISLVVSSAGIIAFVGLIIPHIVRKIHRFSSLFECVICMFLGAIILVNADTLSRTLFSPAQLSVGIFTAILGAPALSFILFKRNLV</sequence>
<feature type="transmembrane region" description="Helical" evidence="8">
    <location>
        <begin position="47"/>
        <end position="76"/>
    </location>
</feature>
<keyword evidence="3" id="KW-0813">Transport</keyword>
<dbReference type="Gene3D" id="1.10.3470.10">
    <property type="entry name" value="ABC transporter involved in vitamin B12 uptake, BtuC"/>
    <property type="match status" value="1"/>
</dbReference>
<dbReference type="GO" id="GO:0022857">
    <property type="term" value="F:transmembrane transporter activity"/>
    <property type="evidence" value="ECO:0007669"/>
    <property type="project" value="InterPro"/>
</dbReference>
<feature type="transmembrane region" description="Helical" evidence="8">
    <location>
        <begin position="313"/>
        <end position="333"/>
    </location>
</feature>
<feature type="transmembrane region" description="Helical" evidence="8">
    <location>
        <begin position="153"/>
        <end position="177"/>
    </location>
</feature>
<comment type="subcellular location">
    <subcellularLocation>
        <location evidence="1">Cell membrane</location>
        <topology evidence="1">Multi-pass membrane protein</topology>
    </subcellularLocation>
</comment>
<evidence type="ECO:0000256" key="6">
    <source>
        <dbReference type="ARBA" id="ARBA00022989"/>
    </source>
</evidence>
<feature type="transmembrane region" description="Helical" evidence="8">
    <location>
        <begin position="88"/>
        <end position="106"/>
    </location>
</feature>
<proteinExistence type="inferred from homology"/>
<keyword evidence="10" id="KW-1185">Reference proteome</keyword>
<dbReference type="PANTHER" id="PTHR30472">
    <property type="entry name" value="FERRIC ENTEROBACTIN TRANSPORT SYSTEM PERMEASE PROTEIN"/>
    <property type="match status" value="1"/>
</dbReference>
<keyword evidence="7 8" id="KW-0472">Membrane</keyword>
<dbReference type="InterPro" id="IPR000522">
    <property type="entry name" value="ABC_transptr_permease_BtuC"/>
</dbReference>
<dbReference type="GO" id="GO:0005886">
    <property type="term" value="C:plasma membrane"/>
    <property type="evidence" value="ECO:0007669"/>
    <property type="project" value="UniProtKB-SubCell"/>
</dbReference>
<keyword evidence="6 8" id="KW-1133">Transmembrane helix</keyword>
<feature type="transmembrane region" description="Helical" evidence="8">
    <location>
        <begin position="281"/>
        <end position="301"/>
    </location>
</feature>
<feature type="transmembrane region" description="Helical" evidence="8">
    <location>
        <begin position="197"/>
        <end position="216"/>
    </location>
</feature>
<evidence type="ECO:0000313" key="9">
    <source>
        <dbReference type="EMBL" id="APJ04998.1"/>
    </source>
</evidence>
<evidence type="ECO:0000256" key="7">
    <source>
        <dbReference type="ARBA" id="ARBA00023136"/>
    </source>
</evidence>
<dbReference type="AlphaFoldDB" id="A0A1L4D469"/>
<keyword evidence="4" id="KW-1003">Cell membrane</keyword>
<dbReference type="CDD" id="cd06550">
    <property type="entry name" value="TM_ABC_iron-siderophores_like"/>
    <property type="match status" value="1"/>
</dbReference>
<comment type="similarity">
    <text evidence="2">Belongs to the binding-protein-dependent transport system permease family. FecCD subfamily.</text>
</comment>
<evidence type="ECO:0000256" key="4">
    <source>
        <dbReference type="ARBA" id="ARBA00022475"/>
    </source>
</evidence>
<dbReference type="InterPro" id="IPR037294">
    <property type="entry name" value="ABC_BtuC-like"/>
</dbReference>
<feature type="transmembrane region" description="Helical" evidence="8">
    <location>
        <begin position="118"/>
        <end position="141"/>
    </location>
</feature>
<dbReference type="PANTHER" id="PTHR30472:SF25">
    <property type="entry name" value="ABC TRANSPORTER PERMEASE PROTEIN MJ0876-RELATED"/>
    <property type="match status" value="1"/>
</dbReference>
<dbReference type="KEGG" id="saqi:AXG55_14295"/>
<dbReference type="OrthoDB" id="9055647at2"/>
<reference evidence="9 10" key="1">
    <citation type="submission" date="2016-10" db="EMBL/GenBank/DDBJ databases">
        <title>Silvanigrella aquatica sp. nov., isolated from a freshwater lake located in the Black Forest, Germany, description of Silvanigrellaceae fam. nov., Silvanigrellales ord. nov., reclassification of the order Bdellovibrionales in the class Oligoflexia, reclassification of the families Bacteriovoracaceae and Halobacteriovoraceae in the new order Bacteriovoracales ord. nov., and reclassification of the family Pseudobacteriovoracaceae in the order Oligoflexiales.</title>
        <authorList>
            <person name="Hahn M.W."/>
            <person name="Schmidt J."/>
            <person name="Koll U."/>
            <person name="Rohde M."/>
            <person name="Verbag S."/>
            <person name="Pitt A."/>
            <person name="Nakai R."/>
            <person name="Naganuma T."/>
            <person name="Lang E."/>
        </authorList>
    </citation>
    <scope>NUCLEOTIDE SEQUENCE [LARGE SCALE GENOMIC DNA]</scope>
    <source>
        <strain evidence="9 10">MWH-Nonnen-W8red</strain>
    </source>
</reference>
<organism evidence="9 10">
    <name type="scientific">Silvanigrella aquatica</name>
    <dbReference type="NCBI Taxonomy" id="1915309"/>
    <lineage>
        <taxon>Bacteria</taxon>
        <taxon>Pseudomonadati</taxon>
        <taxon>Bdellovibrionota</taxon>
        <taxon>Oligoflexia</taxon>
        <taxon>Silvanigrellales</taxon>
        <taxon>Silvanigrellaceae</taxon>
        <taxon>Silvanigrella</taxon>
    </lineage>
</organism>
<gene>
    <name evidence="9" type="ORF">AXG55_14295</name>
</gene>
<accession>A0A1L4D469</accession>